<organism evidence="2 3">
    <name type="scientific">Phytoactinopolyspora halophila</name>
    <dbReference type="NCBI Taxonomy" id="1981511"/>
    <lineage>
        <taxon>Bacteria</taxon>
        <taxon>Bacillati</taxon>
        <taxon>Actinomycetota</taxon>
        <taxon>Actinomycetes</taxon>
        <taxon>Jiangellales</taxon>
        <taxon>Jiangellaceae</taxon>
        <taxon>Phytoactinopolyspora</taxon>
    </lineage>
</organism>
<dbReference type="AlphaFoldDB" id="A0A329QTE9"/>
<dbReference type="OrthoDB" id="3191258at2"/>
<dbReference type="Gene3D" id="3.40.50.720">
    <property type="entry name" value="NAD(P)-binding Rossmann-like Domain"/>
    <property type="match status" value="1"/>
</dbReference>
<dbReference type="GO" id="GO:0016646">
    <property type="term" value="F:oxidoreductase activity, acting on the CH-NH group of donors, NAD or NADP as acceptor"/>
    <property type="evidence" value="ECO:0007669"/>
    <property type="project" value="TreeGrafter"/>
</dbReference>
<accession>A0A329QTE9</accession>
<evidence type="ECO:0000313" key="3">
    <source>
        <dbReference type="Proteomes" id="UP000250462"/>
    </source>
</evidence>
<dbReference type="PANTHER" id="PTHR43355">
    <property type="entry name" value="FLAVIN REDUCTASE (NADPH)"/>
    <property type="match status" value="1"/>
</dbReference>
<dbReference type="SUPFAM" id="SSF51735">
    <property type="entry name" value="NAD(P)-binding Rossmann-fold domains"/>
    <property type="match status" value="1"/>
</dbReference>
<reference evidence="2 3" key="1">
    <citation type="submission" date="2018-06" db="EMBL/GenBank/DDBJ databases">
        <title>Phytoactinopolyspora halophila sp. nov., a novel halophilic actinomycete isolated from a saline soil in China.</title>
        <authorList>
            <person name="Tang S.-K."/>
        </authorList>
    </citation>
    <scope>NUCLEOTIDE SEQUENCE [LARGE SCALE GENOMIC DNA]</scope>
    <source>
        <strain evidence="2 3">YIM 96934</strain>
    </source>
</reference>
<dbReference type="PANTHER" id="PTHR43355:SF2">
    <property type="entry name" value="FLAVIN REDUCTASE (NADPH)"/>
    <property type="match status" value="1"/>
</dbReference>
<name>A0A329QTE9_9ACTN</name>
<dbReference type="EMBL" id="QMIG01000005">
    <property type="protein sequence ID" value="RAW15694.1"/>
    <property type="molecule type" value="Genomic_DNA"/>
</dbReference>
<gene>
    <name evidence="2" type="ORF">DPM12_08600</name>
</gene>
<evidence type="ECO:0000313" key="2">
    <source>
        <dbReference type="EMBL" id="RAW15694.1"/>
    </source>
</evidence>
<sequence>MKITVIGATGMVGTRVTDEAVRRGHQVTAICRNPGTDGLPSGVTTVAADANDAVTLRSLLADTDVAVLSVRPAPGFEATLAAVTTAVLDAAAATGTRVLVAGGAGPLRSPNRPDLLVADDPAYVPAEYSAIAAASTDQLRACQSHPDATWTYLSPPALLAPGERTGIYRRGTETLLIDDDGISRISAEDFAIAVLDELGNPAGAPHLTVAY</sequence>
<proteinExistence type="predicted"/>
<dbReference type="InterPro" id="IPR016040">
    <property type="entry name" value="NAD(P)-bd_dom"/>
</dbReference>
<dbReference type="InterPro" id="IPR051606">
    <property type="entry name" value="Polyketide_Oxido-like"/>
</dbReference>
<dbReference type="InterPro" id="IPR036291">
    <property type="entry name" value="NAD(P)-bd_dom_sf"/>
</dbReference>
<comment type="caution">
    <text evidence="2">The sequence shown here is derived from an EMBL/GenBank/DDBJ whole genome shotgun (WGS) entry which is preliminary data.</text>
</comment>
<keyword evidence="3" id="KW-1185">Reference proteome</keyword>
<feature type="domain" description="NAD(P)-binding" evidence="1">
    <location>
        <begin position="7"/>
        <end position="197"/>
    </location>
</feature>
<evidence type="ECO:0000259" key="1">
    <source>
        <dbReference type="Pfam" id="PF13460"/>
    </source>
</evidence>
<dbReference type="Pfam" id="PF13460">
    <property type="entry name" value="NAD_binding_10"/>
    <property type="match status" value="1"/>
</dbReference>
<protein>
    <submittedName>
        <fullName evidence="2">NADH-flavin reductase</fullName>
    </submittedName>
</protein>
<dbReference type="RefSeq" id="WP_112257895.1">
    <property type="nucleotide sequence ID" value="NZ_QMIG01000005.1"/>
</dbReference>
<dbReference type="Proteomes" id="UP000250462">
    <property type="component" value="Unassembled WGS sequence"/>
</dbReference>